<evidence type="ECO:0000256" key="1">
    <source>
        <dbReference type="ARBA" id="ARBA00007061"/>
    </source>
</evidence>
<dbReference type="NCBIfam" id="TIGR01835">
    <property type="entry name" value="HMG-CoA-S_prok"/>
    <property type="match status" value="1"/>
</dbReference>
<evidence type="ECO:0000259" key="3">
    <source>
        <dbReference type="Pfam" id="PF01154"/>
    </source>
</evidence>
<sequence>MKIGIDQMAFATTDKYIDMTELAIARHVEPNKFLIGIGQVEQAVIPKTQNVVTLGASAASQIINETNRDTIDMVLFATESGIDNSKAAAIYVQKLLQINRYARTVEVKQACYGGTAALMFARDFVLAHPTKQVLIIAADVARYGLETPGEVTQGGGAVAMLVKANPQVLALNDDSVYMSTDIMDFWRPLYRTEALVDGHFSANIYQDFFKELWQRYQMQTALAISDFTAFAFHLPFTKMGLKGLLEILPTASESHKTALLTAFEASRVYNKRIGNLYTGSLYLSLMSLLDNQAFTGGERIGLFSYGSGAEGEFYSGTVQPTYQKGLKTDFKALFAKRERLAITTYEQIFNDHFVLAPDDVAYDLTNDSSQFVFAGIKDEQQQYHQR</sequence>
<dbReference type="CDD" id="cd00827">
    <property type="entry name" value="init_cond_enzymes"/>
    <property type="match status" value="1"/>
</dbReference>
<feature type="domain" description="Hydroxymethylglutaryl-coenzyme A synthase C-terminal" evidence="4">
    <location>
        <begin position="264"/>
        <end position="346"/>
    </location>
</feature>
<dbReference type="Pfam" id="PF01154">
    <property type="entry name" value="HMG_CoA_synt_N"/>
    <property type="match status" value="1"/>
</dbReference>
<dbReference type="InterPro" id="IPR013528">
    <property type="entry name" value="HMG_CoA_synth_N"/>
</dbReference>
<dbReference type="EMBL" id="JAGMVS010000039">
    <property type="protein sequence ID" value="MCM2436825.1"/>
    <property type="molecule type" value="Genomic_DNA"/>
</dbReference>
<evidence type="ECO:0000259" key="4">
    <source>
        <dbReference type="Pfam" id="PF08540"/>
    </source>
</evidence>
<keyword evidence="6" id="KW-1185">Reference proteome</keyword>
<dbReference type="Gene3D" id="3.40.47.10">
    <property type="match status" value="2"/>
</dbReference>
<organism evidence="5 6">
    <name type="scientific">Periweissella beninensis</name>
    <dbReference type="NCBI Taxonomy" id="504936"/>
    <lineage>
        <taxon>Bacteria</taxon>
        <taxon>Bacillati</taxon>
        <taxon>Bacillota</taxon>
        <taxon>Bacilli</taxon>
        <taxon>Lactobacillales</taxon>
        <taxon>Lactobacillaceae</taxon>
        <taxon>Periweissella</taxon>
    </lineage>
</organism>
<keyword evidence="2 5" id="KW-0808">Transferase</keyword>
<gene>
    <name evidence="5" type="ORF">KAK10_02615</name>
</gene>
<name>A0ABT0VK76_9LACO</name>
<comment type="similarity">
    <text evidence="1">Belongs to the thiolase-like superfamily. HMG-CoA synthase family.</text>
</comment>
<dbReference type="Proteomes" id="UP001057481">
    <property type="component" value="Unassembled WGS sequence"/>
</dbReference>
<keyword evidence="5" id="KW-0012">Acyltransferase</keyword>
<proteinExistence type="inferred from homology"/>
<dbReference type="PANTHER" id="PTHR43323">
    <property type="entry name" value="3-HYDROXY-3-METHYLGLUTARYL COENZYME A SYNTHASE"/>
    <property type="match status" value="1"/>
</dbReference>
<dbReference type="InterPro" id="IPR011554">
    <property type="entry name" value="HMG_CoA_synthase_prok"/>
</dbReference>
<evidence type="ECO:0000313" key="5">
    <source>
        <dbReference type="EMBL" id="MCM2436825.1"/>
    </source>
</evidence>
<dbReference type="Pfam" id="PF08540">
    <property type="entry name" value="HMG_CoA_synt_C"/>
    <property type="match status" value="1"/>
</dbReference>
<comment type="caution">
    <text evidence="5">The sequence shown here is derived from an EMBL/GenBank/DDBJ whole genome shotgun (WGS) entry which is preliminary data.</text>
</comment>
<feature type="domain" description="Hydroxymethylglutaryl-coenzyme A synthase N-terminal" evidence="3">
    <location>
        <begin position="3"/>
        <end position="164"/>
    </location>
</feature>
<dbReference type="InterPro" id="IPR016039">
    <property type="entry name" value="Thiolase-like"/>
</dbReference>
<dbReference type="RefSeq" id="WP_205143217.1">
    <property type="nucleotide sequence ID" value="NZ_JAFBDN010000004.1"/>
</dbReference>
<dbReference type="PANTHER" id="PTHR43323:SF2">
    <property type="entry name" value="HYDROXYMETHYLGLUTARYL-COA SYNTHASE"/>
    <property type="match status" value="1"/>
</dbReference>
<protein>
    <submittedName>
        <fullName evidence="5">Hydroxymethylglutaryl-CoA synthase</fullName>
        <ecNumber evidence="5">2.3.3.10</ecNumber>
    </submittedName>
</protein>
<reference evidence="5" key="1">
    <citation type="submission" date="2021-04" db="EMBL/GenBank/DDBJ databases">
        <title>Taxonomic assessment of Weissella genus.</title>
        <authorList>
            <person name="Fanelli F."/>
            <person name="Chieffi D."/>
            <person name="Dell'Aquila A."/>
            <person name="Gyu-Sung C."/>
            <person name="Franz C.M.A.P."/>
            <person name="Fusco V."/>
        </authorList>
    </citation>
    <scope>NUCLEOTIDE SEQUENCE</scope>
    <source>
        <strain evidence="5">LMG 25373</strain>
    </source>
</reference>
<dbReference type="InterPro" id="IPR013746">
    <property type="entry name" value="HMG_CoA_synt_C_dom"/>
</dbReference>
<dbReference type="EC" id="2.3.3.10" evidence="5"/>
<evidence type="ECO:0000256" key="2">
    <source>
        <dbReference type="ARBA" id="ARBA00022679"/>
    </source>
</evidence>
<accession>A0ABT0VK76</accession>
<dbReference type="SUPFAM" id="SSF53901">
    <property type="entry name" value="Thiolase-like"/>
    <property type="match status" value="2"/>
</dbReference>
<evidence type="ECO:0000313" key="6">
    <source>
        <dbReference type="Proteomes" id="UP001057481"/>
    </source>
</evidence>
<dbReference type="GO" id="GO:0004421">
    <property type="term" value="F:hydroxymethylglutaryl-CoA synthase activity"/>
    <property type="evidence" value="ECO:0007669"/>
    <property type="project" value="UniProtKB-EC"/>
</dbReference>